<sequence>MDCSDSRTAVSARIDGEAPPPEIPDGVLDAHLRECAACREWARRAERLRELTTRLSEW</sequence>
<accession>A0A4Z0H561</accession>
<dbReference type="OrthoDB" id="5197868at2"/>
<gene>
    <name evidence="2" type="ORF">E4099_19005</name>
</gene>
<dbReference type="RefSeq" id="WP_135340293.1">
    <property type="nucleotide sequence ID" value="NZ_JBHLTX010000070.1"/>
</dbReference>
<evidence type="ECO:0000313" key="3">
    <source>
        <dbReference type="Proteomes" id="UP000297948"/>
    </source>
</evidence>
<proteinExistence type="predicted"/>
<organism evidence="2 3">
    <name type="scientific">Streptomyces palmae</name>
    <dbReference type="NCBI Taxonomy" id="1701085"/>
    <lineage>
        <taxon>Bacteria</taxon>
        <taxon>Bacillati</taxon>
        <taxon>Actinomycetota</taxon>
        <taxon>Actinomycetes</taxon>
        <taxon>Kitasatosporales</taxon>
        <taxon>Streptomycetaceae</taxon>
        <taxon>Streptomyces</taxon>
    </lineage>
</organism>
<dbReference type="EMBL" id="SRID01000181">
    <property type="protein sequence ID" value="TGB05699.1"/>
    <property type="molecule type" value="Genomic_DNA"/>
</dbReference>
<protein>
    <submittedName>
        <fullName evidence="2">Zf-HC2 domain-containing protein</fullName>
    </submittedName>
</protein>
<keyword evidence="3" id="KW-1185">Reference proteome</keyword>
<evidence type="ECO:0000256" key="1">
    <source>
        <dbReference type="SAM" id="MobiDB-lite"/>
    </source>
</evidence>
<dbReference type="AlphaFoldDB" id="A0A4Z0H561"/>
<dbReference type="Proteomes" id="UP000297948">
    <property type="component" value="Unassembled WGS sequence"/>
</dbReference>
<feature type="region of interest" description="Disordered" evidence="1">
    <location>
        <begin position="1"/>
        <end position="23"/>
    </location>
</feature>
<name>A0A4Z0H561_9ACTN</name>
<reference evidence="2 3" key="1">
    <citation type="submission" date="2019-03" db="EMBL/GenBank/DDBJ databases">
        <authorList>
            <person name="Gonzalez-Pimentel J.L."/>
        </authorList>
    </citation>
    <scope>NUCLEOTIDE SEQUENCE [LARGE SCALE GENOMIC DNA]</scope>
    <source>
        <strain evidence="2 3">JCM 31289</strain>
    </source>
</reference>
<comment type="caution">
    <text evidence="2">The sequence shown here is derived from an EMBL/GenBank/DDBJ whole genome shotgun (WGS) entry which is preliminary data.</text>
</comment>
<evidence type="ECO:0000313" key="2">
    <source>
        <dbReference type="EMBL" id="TGB05699.1"/>
    </source>
</evidence>